<reference evidence="2 3" key="1">
    <citation type="submission" date="2018-06" db="EMBL/GenBank/DDBJ databases">
        <title>Complete Genomes of Monosporascus.</title>
        <authorList>
            <person name="Robinson A.J."/>
            <person name="Natvig D.O."/>
        </authorList>
    </citation>
    <scope>NUCLEOTIDE SEQUENCE [LARGE SCALE GENOMIC DNA]</scope>
    <source>
        <strain evidence="2 3">CBS 110550</strain>
    </source>
</reference>
<evidence type="ECO:0000313" key="3">
    <source>
        <dbReference type="Proteomes" id="UP000293360"/>
    </source>
</evidence>
<feature type="compositionally biased region" description="Polar residues" evidence="1">
    <location>
        <begin position="1"/>
        <end position="15"/>
    </location>
</feature>
<dbReference type="OrthoDB" id="4638065at2759"/>
<evidence type="ECO:0000313" key="2">
    <source>
        <dbReference type="EMBL" id="RYP05203.1"/>
    </source>
</evidence>
<name>A0A4Q4TIX8_9PEZI</name>
<dbReference type="EMBL" id="QJNU01000177">
    <property type="protein sequence ID" value="RYP05203.1"/>
    <property type="molecule type" value="Genomic_DNA"/>
</dbReference>
<keyword evidence="3" id="KW-1185">Reference proteome</keyword>
<comment type="caution">
    <text evidence="2">The sequence shown here is derived from an EMBL/GenBank/DDBJ whole genome shotgun (WGS) entry which is preliminary data.</text>
</comment>
<evidence type="ECO:0000256" key="1">
    <source>
        <dbReference type="SAM" id="MobiDB-lite"/>
    </source>
</evidence>
<organism evidence="2 3">
    <name type="scientific">Monosporascus ibericus</name>
    <dbReference type="NCBI Taxonomy" id="155417"/>
    <lineage>
        <taxon>Eukaryota</taxon>
        <taxon>Fungi</taxon>
        <taxon>Dikarya</taxon>
        <taxon>Ascomycota</taxon>
        <taxon>Pezizomycotina</taxon>
        <taxon>Sordariomycetes</taxon>
        <taxon>Xylariomycetidae</taxon>
        <taxon>Xylariales</taxon>
        <taxon>Xylariales incertae sedis</taxon>
        <taxon>Monosporascus</taxon>
    </lineage>
</organism>
<gene>
    <name evidence="2" type="ORF">DL764_003983</name>
</gene>
<dbReference type="STRING" id="155417.A0A4Q4TIX8"/>
<feature type="region of interest" description="Disordered" evidence="1">
    <location>
        <begin position="1"/>
        <end position="97"/>
    </location>
</feature>
<dbReference type="Proteomes" id="UP000293360">
    <property type="component" value="Unassembled WGS sequence"/>
</dbReference>
<protein>
    <submittedName>
        <fullName evidence="2">Uncharacterized protein</fullName>
    </submittedName>
</protein>
<accession>A0A4Q4TIX8</accession>
<dbReference type="AlphaFoldDB" id="A0A4Q4TIX8"/>
<feature type="compositionally biased region" description="Basic and acidic residues" evidence="1">
    <location>
        <begin position="57"/>
        <end position="97"/>
    </location>
</feature>
<sequence length="461" mass="52482">MSQLPSETSTGTNHSRVPRPPRHPAERPMQERTAENDTKALKIVGLALEATVKKRTKSADKRRDTDSSKARDCDAEESTRREQHVQDDIHTTSRTEIPDVPCGEAAAMERRPIFGPMSEFMLPLPSMFEGTGEWPKKKDPVTGAYHYSWSYIGYPCDESLVAIDFEEDTHIDVDLPRMARLSRDIMDIKTRSSREIADDGVGDCHCRHNQVIETFTLHGRTVAKVNMEDADVFGPGSPYSRGGVSKELERKLDEEVGTQPTLEIEQWVAAHLLLAKAGQVRAGRTEDYWRRARDMARQQLYTNKELEGKVRKQMQGDSPDATFNDMIGMVRKGLMKTFNPYTQRERDKYAVKHELLHFVEADIVMVLDKANHVIAFPFSEAFGELLTKKVENEVTTSFDTFSTLQPVPVPDMTRHGLHWVDWLAERPELDFRIKENDPRRAKSGVYHFEGHCETGDPNGKK</sequence>
<proteinExistence type="predicted"/>
<feature type="compositionally biased region" description="Basic and acidic residues" evidence="1">
    <location>
        <begin position="23"/>
        <end position="40"/>
    </location>
</feature>